<feature type="compositionally biased region" description="Low complexity" evidence="1">
    <location>
        <begin position="53"/>
        <end position="64"/>
    </location>
</feature>
<sequence length="346" mass="37898">MKEKNIDTRTHDLILNYQLFAEPSNQSQNPEDGHAALNVSQRIAAILNSASDNNQPTNQVQQPTGEGNQASAPTDGTQNQQPSQSAQSASQTPAQNTDTPPSSGTGEPSTGTGNEPVVPEKRYKDVQAWATRLSQENSQLKQAIEQYQQQQQTSQPQTQQQEQTIDPQAFLDSLYEKPQQVLGGVAKSVIDKELAPIIDFVKNQMKVDSWGNALKQFRSSVPDYADNEQSIIQYINDNGLGDSDNPDIVLKDAYIAARQQNYQPPQQVDPTSYLQDEDFVTQNILSNPDIVNRVIKAQAEKMQQGQPPVSIASTGGQPIATPVEKPKNTDEFRARARAILGGNFGG</sequence>
<comment type="caution">
    <text evidence="2">The sequence shown here is derived from an EMBL/GenBank/DDBJ whole genome shotgun (WGS) entry which is preliminary data.</text>
</comment>
<feature type="region of interest" description="Disordered" evidence="1">
    <location>
        <begin position="47"/>
        <end position="120"/>
    </location>
</feature>
<keyword evidence="3" id="KW-1185">Reference proteome</keyword>
<evidence type="ECO:0000313" key="3">
    <source>
        <dbReference type="Proteomes" id="UP000003860"/>
    </source>
</evidence>
<dbReference type="Proteomes" id="UP000003860">
    <property type="component" value="Unassembled WGS sequence"/>
</dbReference>
<dbReference type="EMBL" id="ACXX02000009">
    <property type="protein sequence ID" value="EGD47135.1"/>
    <property type="molecule type" value="Genomic_DNA"/>
</dbReference>
<evidence type="ECO:0000313" key="2">
    <source>
        <dbReference type="EMBL" id="EGD47135.1"/>
    </source>
</evidence>
<feature type="compositionally biased region" description="Low complexity" evidence="1">
    <location>
        <begin position="77"/>
        <end position="116"/>
    </location>
</feature>
<evidence type="ECO:0000256" key="1">
    <source>
        <dbReference type="SAM" id="MobiDB-lite"/>
    </source>
</evidence>
<feature type="region of interest" description="Disordered" evidence="1">
    <location>
        <begin position="21"/>
        <end position="40"/>
    </location>
</feature>
<feature type="region of interest" description="Disordered" evidence="1">
    <location>
        <begin position="304"/>
        <end position="329"/>
    </location>
</feature>
<dbReference type="AlphaFoldDB" id="F1TEG9"/>
<name>F1TEG9_9FIRM</name>
<proteinExistence type="predicted"/>
<gene>
    <name evidence="2" type="ORF">Cpap_1527</name>
</gene>
<dbReference type="RefSeq" id="WP_004620167.1">
    <property type="nucleotide sequence ID" value="NZ_CP119677.1"/>
</dbReference>
<organism evidence="2 3">
    <name type="scientific">Ruminiclostridium papyrosolvens DSM 2782</name>
    <dbReference type="NCBI Taxonomy" id="588581"/>
    <lineage>
        <taxon>Bacteria</taxon>
        <taxon>Bacillati</taxon>
        <taxon>Bacillota</taxon>
        <taxon>Clostridia</taxon>
        <taxon>Eubacteriales</taxon>
        <taxon>Oscillospiraceae</taxon>
        <taxon>Ruminiclostridium</taxon>
    </lineage>
</organism>
<reference evidence="2" key="2">
    <citation type="submission" date="2011-01" db="EMBL/GenBank/DDBJ databases">
        <title>The Non-contiguous Finished genome of Clostridium papyrosolvens.</title>
        <authorList>
            <person name="Lucas S."/>
            <person name="Copeland A."/>
            <person name="Lapidus A."/>
            <person name="Cheng J.-F."/>
            <person name="Goodwin L."/>
            <person name="Pitluck S."/>
            <person name="Misra M."/>
            <person name="Chertkov O."/>
            <person name="Detter J.C."/>
            <person name="Han C."/>
            <person name="Tapia R."/>
            <person name="Land M."/>
            <person name="Hauser L."/>
            <person name="Kyrpides N."/>
            <person name="Ivanova N."/>
            <person name="Pagani I."/>
            <person name="Mouttaki H."/>
            <person name="He Z."/>
            <person name="Zhou J."/>
            <person name="Hemme C.L."/>
            <person name="Woyke T."/>
        </authorList>
    </citation>
    <scope>NUCLEOTIDE SEQUENCE [LARGE SCALE GENOMIC DNA]</scope>
    <source>
        <strain evidence="2">DSM 2782</strain>
    </source>
</reference>
<feature type="compositionally biased region" description="Polar residues" evidence="1">
    <location>
        <begin position="65"/>
        <end position="76"/>
    </location>
</feature>
<protein>
    <submittedName>
        <fullName evidence="2">Uncharacterized protein</fullName>
    </submittedName>
</protein>
<feature type="compositionally biased region" description="Polar residues" evidence="1">
    <location>
        <begin position="304"/>
        <end position="316"/>
    </location>
</feature>
<feature type="region of interest" description="Disordered" evidence="1">
    <location>
        <begin position="144"/>
        <end position="164"/>
    </location>
</feature>
<dbReference type="STRING" id="588581.Cpap_1527"/>
<reference evidence="2" key="1">
    <citation type="submission" date="2009-07" db="EMBL/GenBank/DDBJ databases">
        <authorList>
            <consortium name="US DOE Joint Genome Institute (JGI-PGF)"/>
            <person name="Lucas S."/>
            <person name="Copeland A."/>
            <person name="Lapidus A."/>
            <person name="Glavina del Rio T."/>
            <person name="Tice H."/>
            <person name="Bruce D."/>
            <person name="Goodwin L."/>
            <person name="Pitluck S."/>
            <person name="Larimer F."/>
            <person name="Land M.L."/>
            <person name="Mouttaki H."/>
            <person name="He Z."/>
            <person name="Zhou J."/>
            <person name="Hemme C.L."/>
        </authorList>
    </citation>
    <scope>NUCLEOTIDE SEQUENCE [LARGE SCALE GENOMIC DNA]</scope>
    <source>
        <strain evidence="2">DSM 2782</strain>
    </source>
</reference>
<accession>F1TEG9</accession>